<dbReference type="RefSeq" id="WP_386843500.1">
    <property type="nucleotide sequence ID" value="NZ_JBHUMK010000014.1"/>
</dbReference>
<dbReference type="Pfam" id="PF01520">
    <property type="entry name" value="Amidase_3"/>
    <property type="match status" value="1"/>
</dbReference>
<keyword evidence="3" id="KW-0732">Signal</keyword>
<evidence type="ECO:0000259" key="4">
    <source>
        <dbReference type="SMART" id="SM00646"/>
    </source>
</evidence>
<comment type="caution">
    <text evidence="5">The sequence shown here is derived from an EMBL/GenBank/DDBJ whole genome shotgun (WGS) entry which is preliminary data.</text>
</comment>
<keyword evidence="6" id="KW-1185">Reference proteome</keyword>
<accession>A0ABW5P0J8</accession>
<feature type="chain" id="PRO_5045694455" evidence="3">
    <location>
        <begin position="23"/>
        <end position="589"/>
    </location>
</feature>
<name>A0ABW5P0J8_9DEIO</name>
<dbReference type="PANTHER" id="PTHR30404">
    <property type="entry name" value="N-ACETYLMURAMOYL-L-ALANINE AMIDASE"/>
    <property type="match status" value="1"/>
</dbReference>
<dbReference type="PANTHER" id="PTHR30404:SF0">
    <property type="entry name" value="N-ACETYLMURAMOYL-L-ALANINE AMIDASE AMIC"/>
    <property type="match status" value="1"/>
</dbReference>
<evidence type="ECO:0000256" key="3">
    <source>
        <dbReference type="SAM" id="SignalP"/>
    </source>
</evidence>
<sequence>MKRPVILLSSVLLVSAATTGRAQTGDPFQRGQPVPVAASVQSLSAAAPKAAPAANPITLTGAQNASFGTPRSSNSGSTTRVVFDLPGGVNYTLTPSFTGLTLDIRGARVVPGAATALGSSVSSYRAGGGQITLNTPFPLGRADGWTATEATVASGGRVLILEFGPTLTGGLSAAARSGTLRTLATTAGTVSTQAAANPVLSLPPGDTLSGGKLLPPAPPLPAAPDVSVRPALTGRIPGAVQPGATLSAPRLGKNPGQTRVVLELPPGTSYRLVPAGVSLRVELTGVSTSEQTGKDISPELRTWRLEPSANGATATLLTGTTVTARSGWHAQVLPPLTGDRSRLVLDLSPGYADLTPLSAREKVIAAVPPIPATRGTALLALSASYVPPRVVIDPGHGGSDPGAVGSVVEKETTLAVGLRVRDLLRAAGVDAVLTRDTDRSLHPVKNTDLVMRAQMGQPGTQLFVSIHVNAVELVNASRGFGIETWWNPNHPLSSNLAQALQDNMVEMTGAVSKGLKNSRSLAVLRNSRIPAALVEIGYTSHPVEGENLKNANYLERVAVGIAQGIRQSLVSGITADAVTAPKAVGGAGK</sequence>
<protein>
    <submittedName>
        <fullName evidence="5">N-acetylmuramoyl-L-alanine amidase</fullName>
    </submittedName>
</protein>
<feature type="region of interest" description="Disordered" evidence="2">
    <location>
        <begin position="60"/>
        <end position="79"/>
    </location>
</feature>
<gene>
    <name evidence="5" type="ORF">ACFSR9_04645</name>
</gene>
<dbReference type="SMART" id="SM00646">
    <property type="entry name" value="Ami_3"/>
    <property type="match status" value="1"/>
</dbReference>
<dbReference type="Proteomes" id="UP001597475">
    <property type="component" value="Unassembled WGS sequence"/>
</dbReference>
<feature type="signal peptide" evidence="3">
    <location>
        <begin position="1"/>
        <end position="22"/>
    </location>
</feature>
<proteinExistence type="predicted"/>
<dbReference type="InterPro" id="IPR002508">
    <property type="entry name" value="MurNAc-LAA_cat"/>
</dbReference>
<keyword evidence="1" id="KW-0378">Hydrolase</keyword>
<organism evidence="5 6">
    <name type="scientific">Deinococcus taklimakanensis</name>
    <dbReference type="NCBI Taxonomy" id="536443"/>
    <lineage>
        <taxon>Bacteria</taxon>
        <taxon>Thermotogati</taxon>
        <taxon>Deinococcota</taxon>
        <taxon>Deinococci</taxon>
        <taxon>Deinococcales</taxon>
        <taxon>Deinococcaceae</taxon>
        <taxon>Deinococcus</taxon>
    </lineage>
</organism>
<dbReference type="EMBL" id="JBHUMK010000014">
    <property type="protein sequence ID" value="MFD2608730.1"/>
    <property type="molecule type" value="Genomic_DNA"/>
</dbReference>
<dbReference type="CDD" id="cd02696">
    <property type="entry name" value="MurNAc-LAA"/>
    <property type="match status" value="1"/>
</dbReference>
<dbReference type="Gene3D" id="3.40.630.40">
    <property type="entry name" value="Zn-dependent exopeptidases"/>
    <property type="match status" value="1"/>
</dbReference>
<evidence type="ECO:0000256" key="2">
    <source>
        <dbReference type="SAM" id="MobiDB-lite"/>
    </source>
</evidence>
<evidence type="ECO:0000256" key="1">
    <source>
        <dbReference type="ARBA" id="ARBA00022801"/>
    </source>
</evidence>
<dbReference type="SUPFAM" id="SSF53187">
    <property type="entry name" value="Zn-dependent exopeptidases"/>
    <property type="match status" value="1"/>
</dbReference>
<evidence type="ECO:0000313" key="6">
    <source>
        <dbReference type="Proteomes" id="UP001597475"/>
    </source>
</evidence>
<evidence type="ECO:0000313" key="5">
    <source>
        <dbReference type="EMBL" id="MFD2608730.1"/>
    </source>
</evidence>
<dbReference type="InterPro" id="IPR050695">
    <property type="entry name" value="N-acetylmuramoyl_amidase_3"/>
</dbReference>
<reference evidence="6" key="1">
    <citation type="journal article" date="2019" name="Int. J. Syst. Evol. Microbiol.">
        <title>The Global Catalogue of Microorganisms (GCM) 10K type strain sequencing project: providing services to taxonomists for standard genome sequencing and annotation.</title>
        <authorList>
            <consortium name="The Broad Institute Genomics Platform"/>
            <consortium name="The Broad Institute Genome Sequencing Center for Infectious Disease"/>
            <person name="Wu L."/>
            <person name="Ma J."/>
        </authorList>
    </citation>
    <scope>NUCLEOTIDE SEQUENCE [LARGE SCALE GENOMIC DNA]</scope>
    <source>
        <strain evidence="6">KCTC 33842</strain>
    </source>
</reference>
<feature type="domain" description="MurNAc-LAA" evidence="4">
    <location>
        <begin position="460"/>
        <end position="566"/>
    </location>
</feature>